<reference evidence="7" key="1">
    <citation type="submission" date="2019-05" db="EMBL/GenBank/DDBJ databases">
        <title>Annotation for the trematode Fasciolopsis buski.</title>
        <authorList>
            <person name="Choi Y.-J."/>
        </authorList>
    </citation>
    <scope>NUCLEOTIDE SEQUENCE</scope>
    <source>
        <strain evidence="7">HT</strain>
        <tissue evidence="7">Whole worm</tissue>
    </source>
</reference>
<evidence type="ECO:0000256" key="5">
    <source>
        <dbReference type="SAM" id="MobiDB-lite"/>
    </source>
</evidence>
<evidence type="ECO:0000256" key="2">
    <source>
        <dbReference type="ARBA" id="ARBA00022896"/>
    </source>
</evidence>
<keyword evidence="2" id="KW-0847">Vitamin C</keyword>
<evidence type="ECO:0000259" key="6">
    <source>
        <dbReference type="SMART" id="SM00702"/>
    </source>
</evidence>
<proteinExistence type="predicted"/>
<dbReference type="EMBL" id="LUCM01006546">
    <property type="protein sequence ID" value="KAA0191121.1"/>
    <property type="molecule type" value="Genomic_DNA"/>
</dbReference>
<dbReference type="AlphaFoldDB" id="A0A8E0VKQ1"/>
<keyword evidence="8" id="KW-1185">Reference proteome</keyword>
<dbReference type="Gene3D" id="2.60.120.620">
    <property type="entry name" value="q2cbj1_9rhob like domain"/>
    <property type="match status" value="1"/>
</dbReference>
<keyword evidence="3" id="KW-0223">Dioxygenase</keyword>
<dbReference type="PANTHER" id="PTHR12907">
    <property type="entry name" value="EGL NINE HOMOLOG-RELATED"/>
    <property type="match status" value="1"/>
</dbReference>
<protein>
    <submittedName>
        <fullName evidence="7">Hypoxia-inducible factor prolyl hydroxylase</fullName>
    </submittedName>
</protein>
<evidence type="ECO:0000256" key="1">
    <source>
        <dbReference type="ARBA" id="ARBA00001961"/>
    </source>
</evidence>
<evidence type="ECO:0000256" key="4">
    <source>
        <dbReference type="ARBA" id="ARBA00023002"/>
    </source>
</evidence>
<feature type="region of interest" description="Disordered" evidence="5">
    <location>
        <begin position="85"/>
        <end position="105"/>
    </location>
</feature>
<dbReference type="InterPro" id="IPR051559">
    <property type="entry name" value="HIF_prolyl_hydroxylases"/>
</dbReference>
<feature type="region of interest" description="Disordered" evidence="5">
    <location>
        <begin position="368"/>
        <end position="390"/>
    </location>
</feature>
<dbReference type="InterPro" id="IPR044862">
    <property type="entry name" value="Pro_4_hyd_alph_FE2OG_OXY"/>
</dbReference>
<evidence type="ECO:0000256" key="3">
    <source>
        <dbReference type="ARBA" id="ARBA00022964"/>
    </source>
</evidence>
<dbReference type="Pfam" id="PF13640">
    <property type="entry name" value="2OG-FeII_Oxy_3"/>
    <property type="match status" value="1"/>
</dbReference>
<dbReference type="GO" id="GO:0071456">
    <property type="term" value="P:cellular response to hypoxia"/>
    <property type="evidence" value="ECO:0007669"/>
    <property type="project" value="TreeGrafter"/>
</dbReference>
<accession>A0A8E0VKQ1</accession>
<dbReference type="SMART" id="SM00702">
    <property type="entry name" value="P4Hc"/>
    <property type="match status" value="1"/>
</dbReference>
<comment type="cofactor">
    <cofactor evidence="1">
        <name>L-ascorbate</name>
        <dbReference type="ChEBI" id="CHEBI:38290"/>
    </cofactor>
</comment>
<organism evidence="7 8">
    <name type="scientific">Fasciolopsis buskii</name>
    <dbReference type="NCBI Taxonomy" id="27845"/>
    <lineage>
        <taxon>Eukaryota</taxon>
        <taxon>Metazoa</taxon>
        <taxon>Spiralia</taxon>
        <taxon>Lophotrochozoa</taxon>
        <taxon>Platyhelminthes</taxon>
        <taxon>Trematoda</taxon>
        <taxon>Digenea</taxon>
        <taxon>Plagiorchiida</taxon>
        <taxon>Echinostomata</taxon>
        <taxon>Echinostomatoidea</taxon>
        <taxon>Fasciolidae</taxon>
        <taxon>Fasciolopsis</taxon>
    </lineage>
</organism>
<evidence type="ECO:0000313" key="7">
    <source>
        <dbReference type="EMBL" id="KAA0191121.1"/>
    </source>
</evidence>
<dbReference type="InterPro" id="IPR006620">
    <property type="entry name" value="Pro_4_hyd_alph"/>
</dbReference>
<dbReference type="Proteomes" id="UP000728185">
    <property type="component" value="Unassembled WGS sequence"/>
</dbReference>
<name>A0A8E0VKQ1_9TREM</name>
<evidence type="ECO:0000313" key="8">
    <source>
        <dbReference type="Proteomes" id="UP000728185"/>
    </source>
</evidence>
<sequence length="451" mass="51556">MQSNAKMAFKTTDSTYDAHFTAVPCDTHTNCRSEPARTSSSDVQTELTRISCYLAGEIEVPDGVPSWNILQGLDSPVRLLNCSGKQSVTQGSDSTETHPKQRARAGKRKLEQVNCMNKQTCQRLDIEVPLDWNSCYSRLWDHVTKHSIVNEFLHREPFTKRLQRIAELARKGLQERGFFTMKNFLGPEHATQICQWAWNRRRKQPHLFRPGKLSLNESTSTEIRRDLVAWIHPEIPPPTHPGDSEKNALVPYVQLLFLYIDAIVRSLSDCVQNRHGEWAVISGKSWANISSHVKQSDTSKRPVGYVAHYDNPDGLCDGRILTAMYYLNPNWEREWGGQIVIWPRRPRTSPRQSMCSLTPGLCSIISNTGNGTTTGRGGNNDDDNNSDQNQFKPLAILPNLDRFVLFYADQRILHCVQPVLDCSPQNERLAIGIWYFDRHEREEYLRSQVTH</sequence>
<dbReference type="OrthoDB" id="76265at2759"/>
<dbReference type="PANTHER" id="PTHR12907:SF26">
    <property type="entry name" value="HIF PROLYL HYDROXYLASE, ISOFORM C"/>
    <property type="match status" value="1"/>
</dbReference>
<dbReference type="GO" id="GO:0031543">
    <property type="term" value="F:peptidyl-proline dioxygenase activity"/>
    <property type="evidence" value="ECO:0007669"/>
    <property type="project" value="TreeGrafter"/>
</dbReference>
<comment type="caution">
    <text evidence="7">The sequence shown here is derived from an EMBL/GenBank/DDBJ whole genome shotgun (WGS) entry which is preliminary data.</text>
</comment>
<feature type="domain" description="Prolyl 4-hydroxylase alpha subunit" evidence="6">
    <location>
        <begin position="176"/>
        <end position="436"/>
    </location>
</feature>
<feature type="compositionally biased region" description="Polar residues" evidence="5">
    <location>
        <begin position="85"/>
        <end position="94"/>
    </location>
</feature>
<keyword evidence="4" id="KW-0560">Oxidoreductase</keyword>
<dbReference type="GO" id="GO:0008198">
    <property type="term" value="F:ferrous iron binding"/>
    <property type="evidence" value="ECO:0007669"/>
    <property type="project" value="TreeGrafter"/>
</dbReference>
<dbReference type="GO" id="GO:0031418">
    <property type="term" value="F:L-ascorbic acid binding"/>
    <property type="evidence" value="ECO:0007669"/>
    <property type="project" value="UniProtKB-KW"/>
</dbReference>
<gene>
    <name evidence="7" type="ORF">FBUS_04482</name>
</gene>